<accession>A0A0E9TFB2</accession>
<sequence length="14" mass="1467">MSGDLICKPTTETA</sequence>
<evidence type="ECO:0000313" key="1">
    <source>
        <dbReference type="EMBL" id="JAH52157.1"/>
    </source>
</evidence>
<name>A0A0E9TFB2_ANGAN</name>
<organism evidence="1">
    <name type="scientific">Anguilla anguilla</name>
    <name type="common">European freshwater eel</name>
    <name type="synonym">Muraena anguilla</name>
    <dbReference type="NCBI Taxonomy" id="7936"/>
    <lineage>
        <taxon>Eukaryota</taxon>
        <taxon>Metazoa</taxon>
        <taxon>Chordata</taxon>
        <taxon>Craniata</taxon>
        <taxon>Vertebrata</taxon>
        <taxon>Euteleostomi</taxon>
        <taxon>Actinopterygii</taxon>
        <taxon>Neopterygii</taxon>
        <taxon>Teleostei</taxon>
        <taxon>Anguilliformes</taxon>
        <taxon>Anguillidae</taxon>
        <taxon>Anguilla</taxon>
    </lineage>
</organism>
<proteinExistence type="predicted"/>
<protein>
    <submittedName>
        <fullName evidence="1">Uncharacterized protein</fullName>
    </submittedName>
</protein>
<reference evidence="1" key="2">
    <citation type="journal article" date="2015" name="Fish Shellfish Immunol.">
        <title>Early steps in the European eel (Anguilla anguilla)-Vibrio vulnificus interaction in the gills: Role of the RtxA13 toxin.</title>
        <authorList>
            <person name="Callol A."/>
            <person name="Pajuelo D."/>
            <person name="Ebbesson L."/>
            <person name="Teles M."/>
            <person name="MacKenzie S."/>
            <person name="Amaro C."/>
        </authorList>
    </citation>
    <scope>NUCLEOTIDE SEQUENCE</scope>
</reference>
<dbReference type="EMBL" id="GBXM01056420">
    <property type="protein sequence ID" value="JAH52157.1"/>
    <property type="molecule type" value="Transcribed_RNA"/>
</dbReference>
<reference evidence="1" key="1">
    <citation type="submission" date="2014-11" db="EMBL/GenBank/DDBJ databases">
        <authorList>
            <person name="Amaro Gonzalez C."/>
        </authorList>
    </citation>
    <scope>NUCLEOTIDE SEQUENCE</scope>
</reference>